<dbReference type="OrthoDB" id="9814402at2"/>
<feature type="domain" description="RNA polymerase sigma factor 54 core-binding" evidence="11">
    <location>
        <begin position="126"/>
        <end position="318"/>
    </location>
</feature>
<dbReference type="PRINTS" id="PR00045">
    <property type="entry name" value="SIGMA54FCT"/>
</dbReference>
<evidence type="ECO:0000259" key="11">
    <source>
        <dbReference type="Pfam" id="PF04963"/>
    </source>
</evidence>
<dbReference type="GO" id="GO:0003677">
    <property type="term" value="F:DNA binding"/>
    <property type="evidence" value="ECO:0007669"/>
    <property type="project" value="UniProtKB-KW"/>
</dbReference>
<keyword evidence="5" id="KW-0805">Transcription regulation</keyword>
<proteinExistence type="inferred from homology"/>
<dbReference type="InterPro" id="IPR007634">
    <property type="entry name" value="RNA_pol_sigma_54_DNA-bd"/>
</dbReference>
<evidence type="ECO:0000256" key="8">
    <source>
        <dbReference type="ARBA" id="ARBA00023163"/>
    </source>
</evidence>
<evidence type="ECO:0000313" key="12">
    <source>
        <dbReference type="EMBL" id="QDU31488.1"/>
    </source>
</evidence>
<protein>
    <submittedName>
        <fullName evidence="12">RNA polymerase sigma-54 factor 1</fullName>
    </submittedName>
</protein>
<dbReference type="GO" id="GO:0006352">
    <property type="term" value="P:DNA-templated transcription initiation"/>
    <property type="evidence" value="ECO:0007669"/>
    <property type="project" value="InterPro"/>
</dbReference>
<keyword evidence="8" id="KW-0804">Transcription</keyword>
<evidence type="ECO:0000256" key="6">
    <source>
        <dbReference type="ARBA" id="ARBA00023082"/>
    </source>
</evidence>
<dbReference type="RefSeq" id="WP_145098700.1">
    <property type="nucleotide sequence ID" value="NZ_CP036274.1"/>
</dbReference>
<dbReference type="NCBIfam" id="TIGR02395">
    <property type="entry name" value="rpoN_sigma"/>
    <property type="match status" value="1"/>
</dbReference>
<dbReference type="PROSITE" id="PS00718">
    <property type="entry name" value="SIGMA54_2"/>
    <property type="match status" value="1"/>
</dbReference>
<evidence type="ECO:0000256" key="5">
    <source>
        <dbReference type="ARBA" id="ARBA00023015"/>
    </source>
</evidence>
<dbReference type="GO" id="GO:0016987">
    <property type="term" value="F:sigma factor activity"/>
    <property type="evidence" value="ECO:0007669"/>
    <property type="project" value="UniProtKB-KW"/>
</dbReference>
<dbReference type="PANTHER" id="PTHR32248:SF4">
    <property type="entry name" value="RNA POLYMERASE SIGMA-54 FACTOR"/>
    <property type="match status" value="1"/>
</dbReference>
<dbReference type="Pfam" id="PF00309">
    <property type="entry name" value="Sigma54_AID"/>
    <property type="match status" value="1"/>
</dbReference>
<dbReference type="Gene3D" id="1.10.10.1330">
    <property type="entry name" value="RNA polymerase sigma-54 factor, core-binding domain"/>
    <property type="match status" value="1"/>
</dbReference>
<dbReference type="PROSITE" id="PS50044">
    <property type="entry name" value="SIGMA54_3"/>
    <property type="match status" value="1"/>
</dbReference>
<dbReference type="InterPro" id="IPR000394">
    <property type="entry name" value="RNA_pol_sigma_54"/>
</dbReference>
<dbReference type="InterPro" id="IPR007046">
    <property type="entry name" value="RNA_pol_sigma_54_core-bd"/>
</dbReference>
<evidence type="ECO:0000256" key="4">
    <source>
        <dbReference type="ARBA" id="ARBA00022695"/>
    </source>
</evidence>
<dbReference type="Pfam" id="PF04552">
    <property type="entry name" value="Sigma54_DBD"/>
    <property type="match status" value="1"/>
</dbReference>
<accession>A0A517YMN3</accession>
<keyword evidence="7" id="KW-0238">DNA-binding</keyword>
<comment type="similarity">
    <text evidence="1">Belongs to the sigma-54 factor family.</text>
</comment>
<sequence length="495" mass="56771">MRLSFGLEARQLQKQILAPRMIQSMEILQLPLQALQERIEQELGENPLLELQERDPTLPEEQSDLDGPNERSIEDKPLVVDEAHNNADDFERLLQLDRDVPDYFDETTRRSANRMDEDSDRAHDTISNVAERPESLQDYLMHQLGELDIDAKTMAMAERIISALDAKDGGYLRSSLRDLLPADASPDDLQLAEQALTLVQSLDPPGVGARDLRECLLLQLKPEVDLYDEQKTLISNHLEDLRDNRLPQITKATGYSIDRIKEAWEELRKLNPKPAAQFSEVHTPAVEPDVEVQRGEGGKWQVIVEESRTPQLFISKHYRERLASGEATPEEREYIKRKVQAAQWLIESIEQRRNTLTKVAQAIVEHQTAFLEDGPEHIHPLKMQQIADKVGVHVTTVSRAVDDKYIQTPRGIYPLRRFFVGGTHTDGGEDVAWDIIRIRLQEIIDKEDKSSPLSDDEIVNELKKQGLEVARRTVTKYRQKMSIPSSRQRRDWSKT</sequence>
<evidence type="ECO:0000256" key="7">
    <source>
        <dbReference type="ARBA" id="ARBA00023125"/>
    </source>
</evidence>
<dbReference type="GO" id="GO:0016779">
    <property type="term" value="F:nucleotidyltransferase activity"/>
    <property type="evidence" value="ECO:0007669"/>
    <property type="project" value="UniProtKB-KW"/>
</dbReference>
<dbReference type="KEGG" id="aagg:ETAA8_66460"/>
<keyword evidence="3" id="KW-0808">Transferase</keyword>
<dbReference type="Gene3D" id="1.10.10.60">
    <property type="entry name" value="Homeodomain-like"/>
    <property type="match status" value="1"/>
</dbReference>
<dbReference type="GO" id="GO:0000428">
    <property type="term" value="C:DNA-directed RNA polymerase complex"/>
    <property type="evidence" value="ECO:0007669"/>
    <property type="project" value="UniProtKB-KW"/>
</dbReference>
<keyword evidence="2" id="KW-0240">DNA-directed RNA polymerase</keyword>
<dbReference type="Proteomes" id="UP000315017">
    <property type="component" value="Chromosome"/>
</dbReference>
<keyword evidence="6" id="KW-0731">Sigma factor</keyword>
<dbReference type="InterPro" id="IPR038709">
    <property type="entry name" value="RpoN_core-bd_sf"/>
</dbReference>
<gene>
    <name evidence="12" type="primary">rpoN1</name>
    <name evidence="12" type="ORF">ETAA8_66460</name>
</gene>
<dbReference type="Pfam" id="PF04963">
    <property type="entry name" value="Sigma54_CBD"/>
    <property type="match status" value="1"/>
</dbReference>
<dbReference type="PIRSF" id="PIRSF000774">
    <property type="entry name" value="RpoN"/>
    <property type="match status" value="1"/>
</dbReference>
<reference evidence="12 13" key="1">
    <citation type="submission" date="2019-02" db="EMBL/GenBank/DDBJ databases">
        <title>Deep-cultivation of Planctomycetes and their phenomic and genomic characterization uncovers novel biology.</title>
        <authorList>
            <person name="Wiegand S."/>
            <person name="Jogler M."/>
            <person name="Boedeker C."/>
            <person name="Pinto D."/>
            <person name="Vollmers J."/>
            <person name="Rivas-Marin E."/>
            <person name="Kohn T."/>
            <person name="Peeters S.H."/>
            <person name="Heuer A."/>
            <person name="Rast P."/>
            <person name="Oberbeckmann S."/>
            <person name="Bunk B."/>
            <person name="Jeske O."/>
            <person name="Meyerdierks A."/>
            <person name="Storesund J.E."/>
            <person name="Kallscheuer N."/>
            <person name="Luecker S."/>
            <person name="Lage O.M."/>
            <person name="Pohl T."/>
            <person name="Merkel B.J."/>
            <person name="Hornburger P."/>
            <person name="Mueller R.-W."/>
            <person name="Bruemmer F."/>
            <person name="Labrenz M."/>
            <person name="Spormann A.M."/>
            <person name="Op den Camp H."/>
            <person name="Overmann J."/>
            <person name="Amann R."/>
            <person name="Jetten M.S.M."/>
            <person name="Mascher T."/>
            <person name="Medema M.H."/>
            <person name="Devos D.P."/>
            <person name="Kaster A.-K."/>
            <person name="Ovreas L."/>
            <person name="Rohde M."/>
            <person name="Galperin M.Y."/>
            <person name="Jogler C."/>
        </authorList>
    </citation>
    <scope>NUCLEOTIDE SEQUENCE [LARGE SCALE GENOMIC DNA]</scope>
    <source>
        <strain evidence="12 13">ETA_A8</strain>
    </source>
</reference>
<evidence type="ECO:0000256" key="9">
    <source>
        <dbReference type="SAM" id="MobiDB-lite"/>
    </source>
</evidence>
<name>A0A517YMN3_9BACT</name>
<dbReference type="PANTHER" id="PTHR32248">
    <property type="entry name" value="RNA POLYMERASE SIGMA-54 FACTOR"/>
    <property type="match status" value="1"/>
</dbReference>
<dbReference type="AlphaFoldDB" id="A0A517YMN3"/>
<keyword evidence="13" id="KW-1185">Reference proteome</keyword>
<evidence type="ECO:0000256" key="1">
    <source>
        <dbReference type="ARBA" id="ARBA00008798"/>
    </source>
</evidence>
<dbReference type="GO" id="GO:0001216">
    <property type="term" value="F:DNA-binding transcription activator activity"/>
    <property type="evidence" value="ECO:0007669"/>
    <property type="project" value="InterPro"/>
</dbReference>
<evidence type="ECO:0000256" key="3">
    <source>
        <dbReference type="ARBA" id="ARBA00022679"/>
    </source>
</evidence>
<keyword evidence="4" id="KW-0548">Nucleotidyltransferase</keyword>
<dbReference type="EMBL" id="CP036274">
    <property type="protein sequence ID" value="QDU31488.1"/>
    <property type="molecule type" value="Genomic_DNA"/>
</dbReference>
<evidence type="ECO:0000256" key="2">
    <source>
        <dbReference type="ARBA" id="ARBA00022478"/>
    </source>
</evidence>
<organism evidence="12 13">
    <name type="scientific">Anatilimnocola aggregata</name>
    <dbReference type="NCBI Taxonomy" id="2528021"/>
    <lineage>
        <taxon>Bacteria</taxon>
        <taxon>Pseudomonadati</taxon>
        <taxon>Planctomycetota</taxon>
        <taxon>Planctomycetia</taxon>
        <taxon>Pirellulales</taxon>
        <taxon>Pirellulaceae</taxon>
        <taxon>Anatilimnocola</taxon>
    </lineage>
</organism>
<evidence type="ECO:0000313" key="13">
    <source>
        <dbReference type="Proteomes" id="UP000315017"/>
    </source>
</evidence>
<feature type="region of interest" description="Disordered" evidence="9">
    <location>
        <begin position="46"/>
        <end position="72"/>
    </location>
</feature>
<evidence type="ECO:0000259" key="10">
    <source>
        <dbReference type="Pfam" id="PF04552"/>
    </source>
</evidence>
<feature type="domain" description="RNA polymerase sigma factor 54 DNA-binding" evidence="10">
    <location>
        <begin position="333"/>
        <end position="490"/>
    </location>
</feature>